<evidence type="ECO:0000256" key="11">
    <source>
        <dbReference type="ARBA" id="ARBA00023136"/>
    </source>
</evidence>
<dbReference type="InterPro" id="IPR017441">
    <property type="entry name" value="Protein_kinase_ATP_BS"/>
</dbReference>
<dbReference type="PANTHER" id="PTHR44154:SF1">
    <property type="entry name" value="QUINONE OXIDOREDUCTASE"/>
    <property type="match status" value="1"/>
</dbReference>
<keyword evidence="4" id="KW-0808">Transferase</keyword>
<dbReference type="Pfam" id="PF08240">
    <property type="entry name" value="ADH_N"/>
    <property type="match status" value="1"/>
</dbReference>
<dbReference type="InterPro" id="IPR051603">
    <property type="entry name" value="Zinc-ADH_QOR/CCCR"/>
</dbReference>
<evidence type="ECO:0000256" key="5">
    <source>
        <dbReference type="ARBA" id="ARBA00022692"/>
    </source>
</evidence>
<dbReference type="CDD" id="cd08253">
    <property type="entry name" value="zeta_crystallin"/>
    <property type="match status" value="1"/>
</dbReference>
<evidence type="ECO:0000313" key="22">
    <source>
        <dbReference type="Proteomes" id="UP001234178"/>
    </source>
</evidence>
<dbReference type="InterPro" id="IPR036291">
    <property type="entry name" value="NAD(P)-bd_dom_sf"/>
</dbReference>
<keyword evidence="15" id="KW-0325">Glycoprotein</keyword>
<dbReference type="Gene3D" id="3.30.200.20">
    <property type="entry name" value="Phosphorylase Kinase, domain 1"/>
    <property type="match status" value="1"/>
</dbReference>
<evidence type="ECO:0000259" key="19">
    <source>
        <dbReference type="PROSITE" id="PS50011"/>
    </source>
</evidence>
<proteinExistence type="predicted"/>
<dbReference type="Gene3D" id="3.90.180.10">
    <property type="entry name" value="Medium-chain alcohol dehydrogenases, catalytic domain"/>
    <property type="match status" value="1"/>
</dbReference>
<dbReference type="SUPFAM" id="SSF48726">
    <property type="entry name" value="Immunoglobulin"/>
    <property type="match status" value="3"/>
</dbReference>
<keyword evidence="6 18" id="KW-0547">Nucleotide-binding</keyword>
<keyword evidence="3" id="KW-0597">Phosphoprotein</keyword>
<evidence type="ECO:0000256" key="7">
    <source>
        <dbReference type="ARBA" id="ARBA00022777"/>
    </source>
</evidence>
<dbReference type="PROSITE" id="PS00107">
    <property type="entry name" value="PROTEIN_KINASE_ATP"/>
    <property type="match status" value="1"/>
</dbReference>
<reference evidence="21 22" key="1">
    <citation type="journal article" date="2023" name="Nucleic Acids Res.">
        <title>The hologenome of Daphnia magna reveals possible DNA methylation and microbiome-mediated evolution of the host genome.</title>
        <authorList>
            <person name="Chaturvedi A."/>
            <person name="Li X."/>
            <person name="Dhandapani V."/>
            <person name="Marshall H."/>
            <person name="Kissane S."/>
            <person name="Cuenca-Cambronero M."/>
            <person name="Asole G."/>
            <person name="Calvet F."/>
            <person name="Ruiz-Romero M."/>
            <person name="Marangio P."/>
            <person name="Guigo R."/>
            <person name="Rago D."/>
            <person name="Mirbahai L."/>
            <person name="Eastwood N."/>
            <person name="Colbourne J.K."/>
            <person name="Zhou J."/>
            <person name="Mallon E."/>
            <person name="Orsini L."/>
        </authorList>
    </citation>
    <scope>NUCLEOTIDE SEQUENCE [LARGE SCALE GENOMIC DNA]</scope>
    <source>
        <strain evidence="21">LRV0_1</strain>
    </source>
</reference>
<dbReference type="InterPro" id="IPR020843">
    <property type="entry name" value="ER"/>
</dbReference>
<dbReference type="InterPro" id="IPR000719">
    <property type="entry name" value="Prot_kinase_dom"/>
</dbReference>
<evidence type="ECO:0000256" key="15">
    <source>
        <dbReference type="ARBA" id="ARBA00023180"/>
    </source>
</evidence>
<keyword evidence="9" id="KW-0521">NADP</keyword>
<dbReference type="Gene3D" id="3.40.50.720">
    <property type="entry name" value="NAD(P)-binding Rossmann-like Domain"/>
    <property type="match status" value="1"/>
</dbReference>
<evidence type="ECO:0000256" key="12">
    <source>
        <dbReference type="ARBA" id="ARBA00023137"/>
    </source>
</evidence>
<sequence length="1197" mass="133856">MIPDTEWQVIEPGSSLTLTCISKERISSWWLPGNFNNKRRFNSVRVRKTFDKNETHFFSTLTLRNATTADMGSYGCTLLKRSWDRTIRKQYVYVSTDRDLVFLDRNSWSFNYGFHLGVLILDVPQHRPGVIPCLPTHPNVTISLVHQRNIINDPEFEKKNITISIPNSRWSFDPERGLTLNNSKLSDNGEYFCVASKGNVTRRKMFAINVMGIELERMGDPSDPREGENVTLVCSYIGKSSASLDWFFPNSSTGKMQIINENNHPKGLFEIATHSRSTGRFYVGFHTQSYLRMVGIHLNTPSAFQCQSKIRGYDKSNKISFRILETISDPVDNLVTIEKDAAQNLTCRRPPISDHIRWLKDGQSFDSDQILLTRNFSIVPLKGAREEIGTYTCQWENSIGEVKHRNFTVVINDTATENMDKTIIPLSVILPVLFVIGVGIGIKLCLDRKKKSFMVAEELMKGKTNEINEDIPKEYQIEYLPYDRQWEFPRHRLKLGDQLGVGCFGRVVKAEAVGLKDSDETVKTVAVKMVRSATNDAEMEALIRELKILIYLGSHFNVVNLLGACTKRAFRGELLIIIDYCRFGNLQTYLMNNRDNFINQVDKYGQLNSEKLKEAKNEMKVQSTNLPDCTLSDKNKTARTSISFKSISDRLYPSPPFSQQQQDPNSISIFTRDLISWSYQIVRGMDYLASKKVIHGDLAARNILLADNGVVKVSDFGMAKKMYYKSNYVKKGQYLMPVKWMAIETLTDNIFSTQSDVWSYGVLLWELFSLGEVPYPGMDVAHVLVKEIRKGYRMEKPDFAPSFFGKIMADCWKTKRNERPTFGKLDELIVGQLESSVTSSYLNMNDQCGKLDEENGTPTNHNVMVESVDRAGTMKAVRVHTFGGPEVLKLEHDVPIPIPSETQALIRVGAAGVNPVDTYIRMGLFAQLPILPYIPGRDGSGTVEKIGSEVTTLKVGDRVFFSGATGSYAEYVTCESHSVYHLPDRLTFAQGAALGVPYFTAYRAIFIKGKAKPGDRILVHGASGAVGLAACQLAKAHGLIVVGTAGSPQGLELVKKNGAHWVFNHKEKGYLEEAAKAAGGEGFDIIIENASDINLDKDLTVIGPDARIVVVGNRGNVDISPRFLMAVEASIVGCALFRSTPDEWVQTAAAVVSGLDVGFLTPFVDKEYAMEGVQEAHANVLSHEGGSRGKLVLKIMK</sequence>
<dbReference type="SUPFAM" id="SSF56112">
    <property type="entry name" value="Protein kinase-like (PK-like)"/>
    <property type="match status" value="1"/>
</dbReference>
<dbReference type="PROSITE" id="PS00240">
    <property type="entry name" value="RECEPTOR_TYR_KIN_III"/>
    <property type="match status" value="1"/>
</dbReference>
<evidence type="ECO:0000259" key="20">
    <source>
        <dbReference type="PROSITE" id="PS50835"/>
    </source>
</evidence>
<keyword evidence="8 18" id="KW-0067">ATP-binding</keyword>
<keyword evidence="11" id="KW-0472">Membrane</keyword>
<keyword evidence="14" id="KW-0675">Receptor</keyword>
<evidence type="ECO:0000256" key="6">
    <source>
        <dbReference type="ARBA" id="ARBA00022741"/>
    </source>
</evidence>
<evidence type="ECO:0000313" key="21">
    <source>
        <dbReference type="EMBL" id="KAK4010276.1"/>
    </source>
</evidence>
<dbReference type="InterPro" id="IPR007110">
    <property type="entry name" value="Ig-like_dom"/>
</dbReference>
<dbReference type="InterPro" id="IPR008266">
    <property type="entry name" value="Tyr_kinase_AS"/>
</dbReference>
<dbReference type="SMART" id="SM00409">
    <property type="entry name" value="IG"/>
    <property type="match status" value="3"/>
</dbReference>
<dbReference type="SUPFAM" id="SSF51735">
    <property type="entry name" value="NAD(P)-binding Rossmann-fold domains"/>
    <property type="match status" value="1"/>
</dbReference>
<dbReference type="InterPro" id="IPR013151">
    <property type="entry name" value="Immunoglobulin_dom"/>
</dbReference>
<dbReference type="EMBL" id="JAOYFB010000003">
    <property type="protein sequence ID" value="KAK4010276.1"/>
    <property type="molecule type" value="Genomic_DNA"/>
</dbReference>
<dbReference type="PROSITE" id="PS50835">
    <property type="entry name" value="IG_LIKE"/>
    <property type="match status" value="3"/>
</dbReference>
<dbReference type="Proteomes" id="UP001234178">
    <property type="component" value="Unassembled WGS sequence"/>
</dbReference>
<keyword evidence="12" id="KW-0829">Tyrosine-protein kinase</keyword>
<evidence type="ECO:0000256" key="3">
    <source>
        <dbReference type="ARBA" id="ARBA00022553"/>
    </source>
</evidence>
<dbReference type="Gene3D" id="1.10.510.10">
    <property type="entry name" value="Transferase(Phosphotransferase) domain 1"/>
    <property type="match status" value="1"/>
</dbReference>
<dbReference type="SMART" id="SM00829">
    <property type="entry name" value="PKS_ER"/>
    <property type="match status" value="1"/>
</dbReference>
<evidence type="ECO:0000256" key="9">
    <source>
        <dbReference type="ARBA" id="ARBA00022857"/>
    </source>
</evidence>
<dbReference type="InterPro" id="IPR013783">
    <property type="entry name" value="Ig-like_fold"/>
</dbReference>
<comment type="catalytic activity">
    <reaction evidence="17">
        <text>L-tyrosyl-[protein] + ATP = O-phospho-L-tyrosyl-[protein] + ADP + H(+)</text>
        <dbReference type="Rhea" id="RHEA:10596"/>
        <dbReference type="Rhea" id="RHEA-COMP:10136"/>
        <dbReference type="Rhea" id="RHEA-COMP:20101"/>
        <dbReference type="ChEBI" id="CHEBI:15378"/>
        <dbReference type="ChEBI" id="CHEBI:30616"/>
        <dbReference type="ChEBI" id="CHEBI:46858"/>
        <dbReference type="ChEBI" id="CHEBI:61978"/>
        <dbReference type="ChEBI" id="CHEBI:456216"/>
        <dbReference type="EC" id="2.7.10.1"/>
    </reaction>
</comment>
<name>A0ABQ9ZBJ0_9CRUS</name>
<feature type="domain" description="Protein kinase" evidence="19">
    <location>
        <begin position="493"/>
        <end position="842"/>
    </location>
</feature>
<dbReference type="Gene3D" id="2.60.40.10">
    <property type="entry name" value="Immunoglobulins"/>
    <property type="match status" value="3"/>
</dbReference>
<keyword evidence="7" id="KW-0418">Kinase</keyword>
<keyword evidence="16" id="KW-0393">Immunoglobulin domain</keyword>
<dbReference type="InterPro" id="IPR013149">
    <property type="entry name" value="ADH-like_C"/>
</dbReference>
<evidence type="ECO:0000256" key="1">
    <source>
        <dbReference type="ARBA" id="ARBA00004479"/>
    </source>
</evidence>
<dbReference type="InterPro" id="IPR011032">
    <property type="entry name" value="GroES-like_sf"/>
</dbReference>
<dbReference type="EC" id="2.7.10.1" evidence="2"/>
<dbReference type="Pfam" id="PF00047">
    <property type="entry name" value="ig"/>
    <property type="match status" value="1"/>
</dbReference>
<evidence type="ECO:0000256" key="10">
    <source>
        <dbReference type="ARBA" id="ARBA00022989"/>
    </source>
</evidence>
<comment type="subcellular location">
    <subcellularLocation>
        <location evidence="1">Membrane</location>
        <topology evidence="1">Single-pass type I membrane protein</topology>
    </subcellularLocation>
</comment>
<keyword evidence="5" id="KW-0812">Transmembrane</keyword>
<evidence type="ECO:0000256" key="17">
    <source>
        <dbReference type="ARBA" id="ARBA00051243"/>
    </source>
</evidence>
<dbReference type="Pfam" id="PF00107">
    <property type="entry name" value="ADH_zinc_N"/>
    <property type="match status" value="1"/>
</dbReference>
<dbReference type="SUPFAM" id="SSF50129">
    <property type="entry name" value="GroES-like"/>
    <property type="match status" value="1"/>
</dbReference>
<gene>
    <name evidence="21" type="ORF">OUZ56_019423</name>
</gene>
<comment type="caution">
    <text evidence="21">The sequence shown here is derived from an EMBL/GenBank/DDBJ whole genome shotgun (WGS) entry which is preliminary data.</text>
</comment>
<evidence type="ECO:0000256" key="8">
    <source>
        <dbReference type="ARBA" id="ARBA00022840"/>
    </source>
</evidence>
<keyword evidence="10" id="KW-1133">Transmembrane helix</keyword>
<feature type="domain" description="Ig-like" evidence="20">
    <location>
        <begin position="3"/>
        <end position="95"/>
    </location>
</feature>
<feature type="domain" description="Ig-like" evidence="20">
    <location>
        <begin position="226"/>
        <end position="320"/>
    </location>
</feature>
<evidence type="ECO:0000256" key="18">
    <source>
        <dbReference type="PROSITE-ProRule" id="PRU10141"/>
    </source>
</evidence>
<evidence type="ECO:0000256" key="13">
    <source>
        <dbReference type="ARBA" id="ARBA00023157"/>
    </source>
</evidence>
<organism evidence="21 22">
    <name type="scientific">Daphnia magna</name>
    <dbReference type="NCBI Taxonomy" id="35525"/>
    <lineage>
        <taxon>Eukaryota</taxon>
        <taxon>Metazoa</taxon>
        <taxon>Ecdysozoa</taxon>
        <taxon>Arthropoda</taxon>
        <taxon>Crustacea</taxon>
        <taxon>Branchiopoda</taxon>
        <taxon>Diplostraca</taxon>
        <taxon>Cladocera</taxon>
        <taxon>Anomopoda</taxon>
        <taxon>Daphniidae</taxon>
        <taxon>Daphnia</taxon>
    </lineage>
</organism>
<accession>A0ABQ9ZBJ0</accession>
<dbReference type="InterPro" id="IPR001245">
    <property type="entry name" value="Ser-Thr/Tyr_kinase_cat_dom"/>
</dbReference>
<evidence type="ECO:0000256" key="14">
    <source>
        <dbReference type="ARBA" id="ARBA00023170"/>
    </source>
</evidence>
<feature type="domain" description="Ig-like" evidence="20">
    <location>
        <begin position="330"/>
        <end position="408"/>
    </location>
</feature>
<dbReference type="PROSITE" id="PS50011">
    <property type="entry name" value="PROTEIN_KINASE_DOM"/>
    <property type="match status" value="1"/>
</dbReference>
<dbReference type="InterPro" id="IPR036179">
    <property type="entry name" value="Ig-like_dom_sf"/>
</dbReference>
<dbReference type="InterPro" id="IPR011009">
    <property type="entry name" value="Kinase-like_dom_sf"/>
</dbReference>
<dbReference type="PROSITE" id="PS00109">
    <property type="entry name" value="PROTEIN_KINASE_TYR"/>
    <property type="match status" value="1"/>
</dbReference>
<dbReference type="InterPro" id="IPR003599">
    <property type="entry name" value="Ig_sub"/>
</dbReference>
<keyword evidence="22" id="KW-1185">Reference proteome</keyword>
<evidence type="ECO:0000256" key="2">
    <source>
        <dbReference type="ARBA" id="ARBA00011902"/>
    </source>
</evidence>
<dbReference type="Pfam" id="PF07714">
    <property type="entry name" value="PK_Tyr_Ser-Thr"/>
    <property type="match status" value="1"/>
</dbReference>
<dbReference type="PANTHER" id="PTHR44154">
    <property type="entry name" value="QUINONE OXIDOREDUCTASE"/>
    <property type="match status" value="1"/>
</dbReference>
<evidence type="ECO:0000256" key="16">
    <source>
        <dbReference type="ARBA" id="ARBA00023319"/>
    </source>
</evidence>
<protein>
    <recommendedName>
        <fullName evidence="2">receptor protein-tyrosine kinase</fullName>
        <ecNumber evidence="2">2.7.10.1</ecNumber>
    </recommendedName>
</protein>
<evidence type="ECO:0000256" key="4">
    <source>
        <dbReference type="ARBA" id="ARBA00022679"/>
    </source>
</evidence>
<feature type="binding site" evidence="18">
    <location>
        <position position="528"/>
    </location>
    <ligand>
        <name>ATP</name>
        <dbReference type="ChEBI" id="CHEBI:30616"/>
    </ligand>
</feature>
<dbReference type="InterPro" id="IPR001824">
    <property type="entry name" value="Tyr_kinase_rcpt_3_CS"/>
</dbReference>
<keyword evidence="13" id="KW-1015">Disulfide bond</keyword>
<dbReference type="InterPro" id="IPR013154">
    <property type="entry name" value="ADH-like_N"/>
</dbReference>